<evidence type="ECO:0000313" key="3">
    <source>
        <dbReference type="Proteomes" id="UP001194468"/>
    </source>
</evidence>
<accession>A0AAD4GIZ9</accession>
<name>A0AAD4GIZ9_BOLED</name>
<evidence type="ECO:0000256" key="1">
    <source>
        <dbReference type="SAM" id="SignalP"/>
    </source>
</evidence>
<keyword evidence="1" id="KW-0732">Signal</keyword>
<dbReference type="Proteomes" id="UP001194468">
    <property type="component" value="Unassembled WGS sequence"/>
</dbReference>
<evidence type="ECO:0000313" key="2">
    <source>
        <dbReference type="EMBL" id="KAF8447297.1"/>
    </source>
</evidence>
<reference evidence="2" key="2">
    <citation type="journal article" date="2020" name="Nat. Commun.">
        <title>Large-scale genome sequencing of mycorrhizal fungi provides insights into the early evolution of symbiotic traits.</title>
        <authorList>
            <person name="Miyauchi S."/>
            <person name="Kiss E."/>
            <person name="Kuo A."/>
            <person name="Drula E."/>
            <person name="Kohler A."/>
            <person name="Sanchez-Garcia M."/>
            <person name="Morin E."/>
            <person name="Andreopoulos B."/>
            <person name="Barry K.W."/>
            <person name="Bonito G."/>
            <person name="Buee M."/>
            <person name="Carver A."/>
            <person name="Chen C."/>
            <person name="Cichocki N."/>
            <person name="Clum A."/>
            <person name="Culley D."/>
            <person name="Crous P.W."/>
            <person name="Fauchery L."/>
            <person name="Girlanda M."/>
            <person name="Hayes R.D."/>
            <person name="Keri Z."/>
            <person name="LaButti K."/>
            <person name="Lipzen A."/>
            <person name="Lombard V."/>
            <person name="Magnuson J."/>
            <person name="Maillard F."/>
            <person name="Murat C."/>
            <person name="Nolan M."/>
            <person name="Ohm R.A."/>
            <person name="Pangilinan J."/>
            <person name="Pereira M.F."/>
            <person name="Perotto S."/>
            <person name="Peter M."/>
            <person name="Pfister S."/>
            <person name="Riley R."/>
            <person name="Sitrit Y."/>
            <person name="Stielow J.B."/>
            <person name="Szollosi G."/>
            <person name="Zifcakova L."/>
            <person name="Stursova M."/>
            <person name="Spatafora J.W."/>
            <person name="Tedersoo L."/>
            <person name="Vaario L.M."/>
            <person name="Yamada A."/>
            <person name="Yan M."/>
            <person name="Wang P."/>
            <person name="Xu J."/>
            <person name="Bruns T."/>
            <person name="Baldrian P."/>
            <person name="Vilgalys R."/>
            <person name="Dunand C."/>
            <person name="Henrissat B."/>
            <person name="Grigoriev I.V."/>
            <person name="Hibbett D."/>
            <person name="Nagy L.G."/>
            <person name="Martin F.M."/>
        </authorList>
    </citation>
    <scope>NUCLEOTIDE SEQUENCE</scope>
    <source>
        <strain evidence="2">BED1</strain>
    </source>
</reference>
<dbReference type="EMBL" id="WHUW01000004">
    <property type="protein sequence ID" value="KAF8447297.1"/>
    <property type="molecule type" value="Genomic_DNA"/>
</dbReference>
<reference evidence="2" key="1">
    <citation type="submission" date="2019-10" db="EMBL/GenBank/DDBJ databases">
        <authorList>
            <consortium name="DOE Joint Genome Institute"/>
            <person name="Kuo A."/>
            <person name="Miyauchi S."/>
            <person name="Kiss E."/>
            <person name="Drula E."/>
            <person name="Kohler A."/>
            <person name="Sanchez-Garcia M."/>
            <person name="Andreopoulos B."/>
            <person name="Barry K.W."/>
            <person name="Bonito G."/>
            <person name="Buee M."/>
            <person name="Carver A."/>
            <person name="Chen C."/>
            <person name="Cichocki N."/>
            <person name="Clum A."/>
            <person name="Culley D."/>
            <person name="Crous P.W."/>
            <person name="Fauchery L."/>
            <person name="Girlanda M."/>
            <person name="Hayes R."/>
            <person name="Keri Z."/>
            <person name="LaButti K."/>
            <person name="Lipzen A."/>
            <person name="Lombard V."/>
            <person name="Magnuson J."/>
            <person name="Maillard F."/>
            <person name="Morin E."/>
            <person name="Murat C."/>
            <person name="Nolan M."/>
            <person name="Ohm R."/>
            <person name="Pangilinan J."/>
            <person name="Pereira M."/>
            <person name="Perotto S."/>
            <person name="Peter M."/>
            <person name="Riley R."/>
            <person name="Sitrit Y."/>
            <person name="Stielow B."/>
            <person name="Szollosi G."/>
            <person name="Zifcakova L."/>
            <person name="Stursova M."/>
            <person name="Spatafora J.W."/>
            <person name="Tedersoo L."/>
            <person name="Vaario L.-M."/>
            <person name="Yamada A."/>
            <person name="Yan M."/>
            <person name="Wang P."/>
            <person name="Xu J."/>
            <person name="Bruns T."/>
            <person name="Baldrian P."/>
            <person name="Vilgalys R."/>
            <person name="Henrissat B."/>
            <person name="Grigoriev I.V."/>
            <person name="Hibbett D."/>
            <person name="Nagy L.G."/>
            <person name="Martin F.M."/>
        </authorList>
    </citation>
    <scope>NUCLEOTIDE SEQUENCE</scope>
    <source>
        <strain evidence="2">BED1</strain>
    </source>
</reference>
<feature type="chain" id="PRO_5042134160" evidence="1">
    <location>
        <begin position="19"/>
        <end position="319"/>
    </location>
</feature>
<feature type="signal peptide" evidence="1">
    <location>
        <begin position="1"/>
        <end position="18"/>
    </location>
</feature>
<dbReference type="AlphaFoldDB" id="A0AAD4GIZ9"/>
<protein>
    <submittedName>
        <fullName evidence="2">Uncharacterized protein</fullName>
    </submittedName>
</protein>
<keyword evidence="3" id="KW-1185">Reference proteome</keyword>
<sequence>MYRPWLALSSFTLPLTNLQPPQTAQTTYCDAVQISLLLPSHKSTSVVAITGISWTTSRLACFKGPGPWTPPAQALFGVMTFSFAFLDEGDEHDAMEAFERVMLVSDVVELRRATLALHVRNTSFLVDLVTELDWSPELWVAYHDVDEQNVCLTSRVWEGNGFNHAEGYLGDVLDFLARETIDALQALYREEVKQRQVLFAYGNLDPCLGHDPYARIDQYVHVVLDMAVAQNLDRADSWLTRMVIAFARLTPFFLETQVEPLFHIRGTWKICSHRSIMPSPWSNMLYPLDNGFSPLLGQSLFAYPIECQKQRRMSGAAGT</sequence>
<gene>
    <name evidence="2" type="ORF">L210DRAFT_3627940</name>
</gene>
<comment type="caution">
    <text evidence="2">The sequence shown here is derived from an EMBL/GenBank/DDBJ whole genome shotgun (WGS) entry which is preliminary data.</text>
</comment>
<organism evidence="2 3">
    <name type="scientific">Boletus edulis BED1</name>
    <dbReference type="NCBI Taxonomy" id="1328754"/>
    <lineage>
        <taxon>Eukaryota</taxon>
        <taxon>Fungi</taxon>
        <taxon>Dikarya</taxon>
        <taxon>Basidiomycota</taxon>
        <taxon>Agaricomycotina</taxon>
        <taxon>Agaricomycetes</taxon>
        <taxon>Agaricomycetidae</taxon>
        <taxon>Boletales</taxon>
        <taxon>Boletineae</taxon>
        <taxon>Boletaceae</taxon>
        <taxon>Boletoideae</taxon>
        <taxon>Boletus</taxon>
    </lineage>
</organism>
<proteinExistence type="predicted"/>